<dbReference type="Proteomes" id="UP000305929">
    <property type="component" value="Unassembled WGS sequence"/>
</dbReference>
<keyword evidence="2" id="KW-1185">Reference proteome</keyword>
<dbReference type="AlphaFoldDB" id="A0A4U5WHH8"/>
<gene>
    <name evidence="1" type="ORF">E4U91_15300</name>
</gene>
<evidence type="ECO:0000313" key="1">
    <source>
        <dbReference type="EMBL" id="TKT01349.1"/>
    </source>
</evidence>
<comment type="caution">
    <text evidence="1">The sequence shown here is derived from an EMBL/GenBank/DDBJ whole genome shotgun (WGS) entry which is preliminary data.</text>
</comment>
<accession>A0A4U5WHH8</accession>
<reference evidence="1 2" key="1">
    <citation type="submission" date="2019-04" db="EMBL/GenBank/DDBJ databases">
        <title>Streptomyces lasaliensis sp. nov., an Actinomycete isolated from soil which produces the polyether antibiotic lasalocid.</title>
        <authorList>
            <person name="Erwin G."/>
            <person name="Haber C."/>
        </authorList>
    </citation>
    <scope>NUCLEOTIDE SEQUENCE [LARGE SCALE GENOMIC DNA]</scope>
    <source>
        <strain evidence="1 2">X-537</strain>
    </source>
</reference>
<dbReference type="EMBL" id="SZNQ01000001">
    <property type="protein sequence ID" value="TKT01349.1"/>
    <property type="molecule type" value="Genomic_DNA"/>
</dbReference>
<evidence type="ECO:0000313" key="2">
    <source>
        <dbReference type="Proteomes" id="UP000305929"/>
    </source>
</evidence>
<sequence>MVTGRTYAGVPCAWARFPDGFTRPRRGCGGDIRITDIYGEQLTVQGIPVRADVVQAARVQFAVR</sequence>
<organism evidence="1 2">
    <name type="scientific">Streptomyces lasalocidi</name>
    <name type="common">Streptomyces lasaliensis</name>
    <dbReference type="NCBI Taxonomy" id="324833"/>
    <lineage>
        <taxon>Bacteria</taxon>
        <taxon>Bacillati</taxon>
        <taxon>Actinomycetota</taxon>
        <taxon>Actinomycetes</taxon>
        <taxon>Kitasatosporales</taxon>
        <taxon>Streptomycetaceae</taxon>
        <taxon>Streptomyces</taxon>
    </lineage>
</organism>
<proteinExistence type="predicted"/>
<name>A0A4U5WHH8_STRLS</name>
<dbReference type="OrthoDB" id="5499927at2"/>
<protein>
    <submittedName>
        <fullName evidence="1">Uncharacterized protein</fullName>
    </submittedName>
</protein>